<protein>
    <submittedName>
        <fullName evidence="2">Uncharacterized protein</fullName>
    </submittedName>
</protein>
<accession>A0A1Y1VUB9</accession>
<organism evidence="2 3">
    <name type="scientific">Linderina pennispora</name>
    <dbReference type="NCBI Taxonomy" id="61395"/>
    <lineage>
        <taxon>Eukaryota</taxon>
        <taxon>Fungi</taxon>
        <taxon>Fungi incertae sedis</taxon>
        <taxon>Zoopagomycota</taxon>
        <taxon>Kickxellomycotina</taxon>
        <taxon>Kickxellomycetes</taxon>
        <taxon>Kickxellales</taxon>
        <taxon>Kickxellaceae</taxon>
        <taxon>Linderina</taxon>
    </lineage>
</organism>
<reference evidence="2 3" key="1">
    <citation type="submission" date="2016-07" db="EMBL/GenBank/DDBJ databases">
        <title>Pervasive Adenine N6-methylation of Active Genes in Fungi.</title>
        <authorList>
            <consortium name="DOE Joint Genome Institute"/>
            <person name="Mondo S.J."/>
            <person name="Dannebaum R.O."/>
            <person name="Kuo R.C."/>
            <person name="Labutti K."/>
            <person name="Haridas S."/>
            <person name="Kuo A."/>
            <person name="Salamov A."/>
            <person name="Ahrendt S.R."/>
            <person name="Lipzen A."/>
            <person name="Sullivan W."/>
            <person name="Andreopoulos W.B."/>
            <person name="Clum A."/>
            <person name="Lindquist E."/>
            <person name="Daum C."/>
            <person name="Ramamoorthy G.K."/>
            <person name="Gryganskyi A."/>
            <person name="Culley D."/>
            <person name="Magnuson J.K."/>
            <person name="James T.Y."/>
            <person name="O'Malley M.A."/>
            <person name="Stajich J.E."/>
            <person name="Spatafora J.W."/>
            <person name="Visel A."/>
            <person name="Grigoriev I.V."/>
        </authorList>
    </citation>
    <scope>NUCLEOTIDE SEQUENCE [LARGE SCALE GENOMIC DNA]</scope>
    <source>
        <strain evidence="2 3">ATCC 12442</strain>
    </source>
</reference>
<proteinExistence type="predicted"/>
<dbReference type="EMBL" id="MCFD01000059">
    <property type="protein sequence ID" value="ORX64882.1"/>
    <property type="molecule type" value="Genomic_DNA"/>
</dbReference>
<keyword evidence="1" id="KW-0732">Signal</keyword>
<dbReference type="GeneID" id="63802503"/>
<comment type="caution">
    <text evidence="2">The sequence shown here is derived from an EMBL/GenBank/DDBJ whole genome shotgun (WGS) entry which is preliminary data.</text>
</comment>
<evidence type="ECO:0000313" key="2">
    <source>
        <dbReference type="EMBL" id="ORX64882.1"/>
    </source>
</evidence>
<sequence length="219" mass="24620">MAIMTSQLYILRIFCLLVSLQAKSQMDIPNQVAQSISAEILSHICGLLDYREKLNCVWEEMARHRVSSGWAALFFRLLTLAAHGTPRSFTIFTRLQNIDGKLSDSYTQGQDIFYPALAIAASNGCSEFAHSANGLLVNERVVDSIRIMCLTEDPRSIQFYLRSARCIFVFLSKEREDMIVSDPYEQVQSVAKCIQKLFPNAKGHSFTAACGIHSKREEG</sequence>
<feature type="signal peptide" evidence="1">
    <location>
        <begin position="1"/>
        <end position="22"/>
    </location>
</feature>
<evidence type="ECO:0000313" key="3">
    <source>
        <dbReference type="Proteomes" id="UP000193922"/>
    </source>
</evidence>
<evidence type="ECO:0000256" key="1">
    <source>
        <dbReference type="SAM" id="SignalP"/>
    </source>
</evidence>
<dbReference type="AlphaFoldDB" id="A0A1Y1VUB9"/>
<gene>
    <name evidence="2" type="ORF">DL89DRAFT_261784</name>
</gene>
<dbReference type="RefSeq" id="XP_040739401.1">
    <property type="nucleotide sequence ID" value="XM_040885855.1"/>
</dbReference>
<keyword evidence="3" id="KW-1185">Reference proteome</keyword>
<feature type="chain" id="PRO_5012801874" evidence="1">
    <location>
        <begin position="23"/>
        <end position="219"/>
    </location>
</feature>
<name>A0A1Y1VUB9_9FUNG</name>
<dbReference type="Proteomes" id="UP000193922">
    <property type="component" value="Unassembled WGS sequence"/>
</dbReference>